<keyword evidence="4" id="KW-1185">Reference proteome</keyword>
<dbReference type="SMART" id="SM00271">
    <property type="entry name" value="DnaJ"/>
    <property type="match status" value="1"/>
</dbReference>
<feature type="transmembrane region" description="Helical" evidence="1">
    <location>
        <begin position="180"/>
        <end position="200"/>
    </location>
</feature>
<accession>A0A1L3GQW8</accession>
<dbReference type="KEGG" id="pef:A7E78_10930"/>
<dbReference type="OrthoDB" id="5244113at2"/>
<name>A0A1L3GQW8_9BACT</name>
<dbReference type="PANTHER" id="PTHR44825:SF1">
    <property type="entry name" value="DNAJ HOMOLOG SUBFAMILY C MEMBER 4"/>
    <property type="match status" value="1"/>
</dbReference>
<protein>
    <recommendedName>
        <fullName evidence="2">J domain-containing protein</fullName>
    </recommendedName>
</protein>
<dbReference type="PROSITE" id="PS50076">
    <property type="entry name" value="DNAJ_2"/>
    <property type="match status" value="1"/>
</dbReference>
<evidence type="ECO:0000313" key="3">
    <source>
        <dbReference type="EMBL" id="APG28317.1"/>
    </source>
</evidence>
<keyword evidence="1" id="KW-0472">Membrane</keyword>
<dbReference type="STRING" id="1842532.A7E78_10930"/>
<dbReference type="AlphaFoldDB" id="A0A1L3GQW8"/>
<evidence type="ECO:0000313" key="4">
    <source>
        <dbReference type="Proteomes" id="UP000182517"/>
    </source>
</evidence>
<dbReference type="PANTHER" id="PTHR44825">
    <property type="match status" value="1"/>
</dbReference>
<dbReference type="CDD" id="cd06257">
    <property type="entry name" value="DnaJ"/>
    <property type="match status" value="1"/>
</dbReference>
<dbReference type="Pfam" id="PF00226">
    <property type="entry name" value="DnaJ"/>
    <property type="match status" value="1"/>
</dbReference>
<proteinExistence type="predicted"/>
<dbReference type="InterPro" id="IPR036869">
    <property type="entry name" value="J_dom_sf"/>
</dbReference>
<sequence>MEKTCYQLLAVSPEAGYDEIRRAFRRQARRCHPDTAAPDMADEDLFQEILAAYRTLSSPLKRASYDAQLSSARSAGSDSFLQKLRELCRSRRRWLNPFFRFVASASVARTTPVRNGPPPVKVRARYHSSGPTFGQVLAARQQAEYSSYVLCEDGIIRPKNRLGAARRKRPLPPHRPKSAVVLRSWWGVLLLLLVGVWEMFRR</sequence>
<evidence type="ECO:0000259" key="2">
    <source>
        <dbReference type="PROSITE" id="PS50076"/>
    </source>
</evidence>
<dbReference type="PRINTS" id="PR00625">
    <property type="entry name" value="JDOMAIN"/>
</dbReference>
<dbReference type="InterPro" id="IPR001623">
    <property type="entry name" value="DnaJ_domain"/>
</dbReference>
<dbReference type="RefSeq" id="WP_072284345.1">
    <property type="nucleotide sequence ID" value="NZ_CP015519.1"/>
</dbReference>
<dbReference type="Proteomes" id="UP000182517">
    <property type="component" value="Chromosome"/>
</dbReference>
<evidence type="ECO:0000256" key="1">
    <source>
        <dbReference type="SAM" id="Phobius"/>
    </source>
</evidence>
<feature type="domain" description="J" evidence="2">
    <location>
        <begin position="4"/>
        <end position="69"/>
    </location>
</feature>
<gene>
    <name evidence="3" type="ORF">A7E78_10930</name>
</gene>
<dbReference type="SUPFAM" id="SSF46565">
    <property type="entry name" value="Chaperone J-domain"/>
    <property type="match status" value="1"/>
</dbReference>
<keyword evidence="1" id="KW-0812">Transmembrane</keyword>
<dbReference type="Gene3D" id="1.10.287.110">
    <property type="entry name" value="DnaJ domain"/>
    <property type="match status" value="1"/>
</dbReference>
<dbReference type="EMBL" id="CP015519">
    <property type="protein sequence ID" value="APG28317.1"/>
    <property type="molecule type" value="Genomic_DNA"/>
</dbReference>
<organism evidence="3 4">
    <name type="scientific">Syntrophotalea acetylenivorans</name>
    <dbReference type="NCBI Taxonomy" id="1842532"/>
    <lineage>
        <taxon>Bacteria</taxon>
        <taxon>Pseudomonadati</taxon>
        <taxon>Thermodesulfobacteriota</taxon>
        <taxon>Desulfuromonadia</taxon>
        <taxon>Desulfuromonadales</taxon>
        <taxon>Syntrophotaleaceae</taxon>
        <taxon>Syntrophotalea</taxon>
    </lineage>
</organism>
<keyword evidence="1" id="KW-1133">Transmembrane helix</keyword>
<dbReference type="InterPro" id="IPR052763">
    <property type="entry name" value="DnaJ_C4"/>
</dbReference>
<reference evidence="3 4" key="1">
    <citation type="journal article" date="2017" name="Genome Announc.">
        <title>Complete Genome Sequences of Two Acetylene-Fermenting Pelobacter acetylenicus Strains.</title>
        <authorList>
            <person name="Sutton J.M."/>
            <person name="Baesman S.M."/>
            <person name="Fierst J.L."/>
            <person name="Poret-Peterson A.T."/>
            <person name="Oremland R.S."/>
            <person name="Dunlap D.S."/>
            <person name="Akob D.M."/>
        </authorList>
    </citation>
    <scope>NUCLEOTIDE SEQUENCE [LARGE SCALE GENOMIC DNA]</scope>
    <source>
        <strain evidence="3 4">SFB93</strain>
    </source>
</reference>